<keyword evidence="3" id="KW-1185">Reference proteome</keyword>
<feature type="region of interest" description="Disordered" evidence="1">
    <location>
        <begin position="1"/>
        <end position="31"/>
    </location>
</feature>
<evidence type="ECO:0000256" key="1">
    <source>
        <dbReference type="SAM" id="MobiDB-lite"/>
    </source>
</evidence>
<organism evidence="2 3">
    <name type="scientific">Mycena citricolor</name>
    <dbReference type="NCBI Taxonomy" id="2018698"/>
    <lineage>
        <taxon>Eukaryota</taxon>
        <taxon>Fungi</taxon>
        <taxon>Dikarya</taxon>
        <taxon>Basidiomycota</taxon>
        <taxon>Agaricomycotina</taxon>
        <taxon>Agaricomycetes</taxon>
        <taxon>Agaricomycetidae</taxon>
        <taxon>Agaricales</taxon>
        <taxon>Marasmiineae</taxon>
        <taxon>Mycenaceae</taxon>
        <taxon>Mycena</taxon>
    </lineage>
</organism>
<feature type="non-terminal residue" evidence="2">
    <location>
        <position position="114"/>
    </location>
</feature>
<comment type="caution">
    <text evidence="2">The sequence shown here is derived from an EMBL/GenBank/DDBJ whole genome shotgun (WGS) entry which is preliminary data.</text>
</comment>
<evidence type="ECO:0000313" key="3">
    <source>
        <dbReference type="Proteomes" id="UP001295794"/>
    </source>
</evidence>
<reference evidence="2" key="1">
    <citation type="submission" date="2023-11" db="EMBL/GenBank/DDBJ databases">
        <authorList>
            <person name="De Vega J J."/>
            <person name="De Vega J J."/>
        </authorList>
    </citation>
    <scope>NUCLEOTIDE SEQUENCE</scope>
</reference>
<sequence length="114" mass="13226">APHRGRCLRGQQAHRDCKQLSNRNDRSTETRCGSHLSSFACGFQSRLEHTIVRHLGSFSTRNRKVDDSAPTHPIRAIMGREHRPERRKRCRDIVQQIEDPLRSFQKVVVVARCQ</sequence>
<feature type="compositionally biased region" description="Basic and acidic residues" evidence="1">
    <location>
        <begin position="13"/>
        <end position="29"/>
    </location>
</feature>
<name>A0AAD2K1V3_9AGAR</name>
<dbReference type="Proteomes" id="UP001295794">
    <property type="component" value="Unassembled WGS sequence"/>
</dbReference>
<accession>A0AAD2K1V3</accession>
<dbReference type="AlphaFoldDB" id="A0AAD2K1V3"/>
<proteinExistence type="predicted"/>
<protein>
    <submittedName>
        <fullName evidence="2">Uncharacterized protein</fullName>
    </submittedName>
</protein>
<gene>
    <name evidence="2" type="ORF">MYCIT1_LOCUS21201</name>
</gene>
<evidence type="ECO:0000313" key="2">
    <source>
        <dbReference type="EMBL" id="CAK5274182.1"/>
    </source>
</evidence>
<dbReference type="EMBL" id="CAVNYO010000401">
    <property type="protein sequence ID" value="CAK5274182.1"/>
    <property type="molecule type" value="Genomic_DNA"/>
</dbReference>